<gene>
    <name evidence="2" type="ORF">ACFODU_03475</name>
</gene>
<feature type="transmembrane region" description="Helical" evidence="1">
    <location>
        <begin position="70"/>
        <end position="88"/>
    </location>
</feature>
<evidence type="ECO:0000313" key="2">
    <source>
        <dbReference type="EMBL" id="MFC3096857.1"/>
    </source>
</evidence>
<keyword evidence="1" id="KW-0812">Transmembrane</keyword>
<dbReference type="EMBL" id="JBHRST010000004">
    <property type="protein sequence ID" value="MFC3096857.1"/>
    <property type="molecule type" value="Genomic_DNA"/>
</dbReference>
<evidence type="ECO:0008006" key="4">
    <source>
        <dbReference type="Google" id="ProtNLM"/>
    </source>
</evidence>
<evidence type="ECO:0000313" key="3">
    <source>
        <dbReference type="Proteomes" id="UP001595456"/>
    </source>
</evidence>
<keyword evidence="3" id="KW-1185">Reference proteome</keyword>
<comment type="caution">
    <text evidence="2">The sequence shown here is derived from an EMBL/GenBank/DDBJ whole genome shotgun (WGS) entry which is preliminary data.</text>
</comment>
<keyword evidence="1" id="KW-0472">Membrane</keyword>
<keyword evidence="1" id="KW-1133">Transmembrane helix</keyword>
<organism evidence="2 3">
    <name type="scientific">Alteraurantiacibacter palmitatis</name>
    <dbReference type="NCBI Taxonomy" id="2054628"/>
    <lineage>
        <taxon>Bacteria</taxon>
        <taxon>Pseudomonadati</taxon>
        <taxon>Pseudomonadota</taxon>
        <taxon>Alphaproteobacteria</taxon>
        <taxon>Sphingomonadales</taxon>
        <taxon>Erythrobacteraceae</taxon>
        <taxon>Alteraurantiacibacter</taxon>
    </lineage>
</organism>
<reference evidence="3" key="1">
    <citation type="journal article" date="2019" name="Int. J. Syst. Evol. Microbiol.">
        <title>The Global Catalogue of Microorganisms (GCM) 10K type strain sequencing project: providing services to taxonomists for standard genome sequencing and annotation.</title>
        <authorList>
            <consortium name="The Broad Institute Genomics Platform"/>
            <consortium name="The Broad Institute Genome Sequencing Center for Infectious Disease"/>
            <person name="Wu L."/>
            <person name="Ma J."/>
        </authorList>
    </citation>
    <scope>NUCLEOTIDE SEQUENCE [LARGE SCALE GENOMIC DNA]</scope>
    <source>
        <strain evidence="3">KCTC 52607</strain>
    </source>
</reference>
<dbReference type="RefSeq" id="WP_336925756.1">
    <property type="nucleotide sequence ID" value="NZ_JBANRO010000005.1"/>
</dbReference>
<protein>
    <recommendedName>
        <fullName evidence="4">Copper resistance protein D domain-containing protein</fullName>
    </recommendedName>
</protein>
<accession>A0ABV7E5H3</accession>
<feature type="transmembrane region" description="Helical" evidence="1">
    <location>
        <begin position="21"/>
        <end position="50"/>
    </location>
</feature>
<sequence length="171" mass="18153">MMSALAWLEQTPPSVFMREDFYAYFVALIGHAWGMALLVGGGIAICLRVLGVARGTQLAKWRSLFPVMKLGAVLAAVSGLALLAGYPAKALTNWVFALKFVFLIGGVWLVAHMARVSFSKGVEPVGLVKLQAVLALALLLGGVAAGKLLLYTNQMLLTSDAQFETGLGVTE</sequence>
<evidence type="ECO:0000256" key="1">
    <source>
        <dbReference type="SAM" id="Phobius"/>
    </source>
</evidence>
<proteinExistence type="predicted"/>
<feature type="transmembrane region" description="Helical" evidence="1">
    <location>
        <begin position="132"/>
        <end position="150"/>
    </location>
</feature>
<name>A0ABV7E5H3_9SPHN</name>
<dbReference type="Proteomes" id="UP001595456">
    <property type="component" value="Unassembled WGS sequence"/>
</dbReference>
<feature type="transmembrane region" description="Helical" evidence="1">
    <location>
        <begin position="94"/>
        <end position="111"/>
    </location>
</feature>